<protein>
    <submittedName>
        <fullName evidence="1">Uncharacterized protein</fullName>
    </submittedName>
</protein>
<evidence type="ECO:0000313" key="2">
    <source>
        <dbReference type="Proteomes" id="UP000321580"/>
    </source>
</evidence>
<dbReference type="EMBL" id="VOOR01000147">
    <property type="protein sequence ID" value="TXB56026.1"/>
    <property type="molecule type" value="Genomic_DNA"/>
</dbReference>
<dbReference type="AlphaFoldDB" id="A0A5C6RHI9"/>
<organism evidence="1 2">
    <name type="scientific">Phaeodactylibacter luteus</name>
    <dbReference type="NCBI Taxonomy" id="1564516"/>
    <lineage>
        <taxon>Bacteria</taxon>
        <taxon>Pseudomonadati</taxon>
        <taxon>Bacteroidota</taxon>
        <taxon>Saprospiria</taxon>
        <taxon>Saprospirales</taxon>
        <taxon>Haliscomenobacteraceae</taxon>
        <taxon>Phaeodactylibacter</taxon>
    </lineage>
</organism>
<reference evidence="1 2" key="1">
    <citation type="submission" date="2019-08" db="EMBL/GenBank/DDBJ databases">
        <title>Genome of Phaeodactylibacter luteus.</title>
        <authorList>
            <person name="Bowman J.P."/>
        </authorList>
    </citation>
    <scope>NUCLEOTIDE SEQUENCE [LARGE SCALE GENOMIC DNA]</scope>
    <source>
        <strain evidence="1 2">KCTC 42180</strain>
    </source>
</reference>
<keyword evidence="2" id="KW-1185">Reference proteome</keyword>
<dbReference type="SUPFAM" id="SSF101420">
    <property type="entry name" value="C-terminal domain of Ku80"/>
    <property type="match status" value="1"/>
</dbReference>
<sequence length="208" mass="24516">MEIPVKIIPENLENLNSKLDCLINLYRVNIDWITGASKFNKTPVQKDVNYSKLIDELPKEKKNEYLNRLLQGELNLSIKFKKALNRKIENTDEKKYKNINLKELLKSVKENEVIRVRAEKEQAEFNRIKKLKEIGEKKDVILKEIDYHIDKGSGKSYDEALERIVALKELAIYENDVAAFKEWLDRLTKKVKNKPAMQKRIQSIEWQS</sequence>
<gene>
    <name evidence="1" type="ORF">FRY97_21880</name>
</gene>
<dbReference type="RefSeq" id="WP_147169754.1">
    <property type="nucleotide sequence ID" value="NZ_VOOR01000147.1"/>
</dbReference>
<accession>A0A5C6RHI9</accession>
<dbReference type="Proteomes" id="UP000321580">
    <property type="component" value="Unassembled WGS sequence"/>
</dbReference>
<proteinExistence type="predicted"/>
<comment type="caution">
    <text evidence="1">The sequence shown here is derived from an EMBL/GenBank/DDBJ whole genome shotgun (WGS) entry which is preliminary data.</text>
</comment>
<name>A0A5C6RHI9_9BACT</name>
<dbReference type="InterPro" id="IPR036494">
    <property type="entry name" value="Ku_C_sf"/>
</dbReference>
<dbReference type="OrthoDB" id="1494395at2"/>
<evidence type="ECO:0000313" key="1">
    <source>
        <dbReference type="EMBL" id="TXB56026.1"/>
    </source>
</evidence>